<dbReference type="GO" id="GO:0004072">
    <property type="term" value="F:aspartate kinase activity"/>
    <property type="evidence" value="ECO:0007669"/>
    <property type="project" value="UniProtKB-EC"/>
</dbReference>
<dbReference type="PIRSF" id="PIRSF000726">
    <property type="entry name" value="Asp_kin"/>
    <property type="match status" value="1"/>
</dbReference>
<dbReference type="GO" id="GO:0005829">
    <property type="term" value="C:cytosol"/>
    <property type="evidence" value="ECO:0007669"/>
    <property type="project" value="TreeGrafter"/>
</dbReference>
<dbReference type="PROSITE" id="PS51671">
    <property type="entry name" value="ACT"/>
    <property type="match status" value="1"/>
</dbReference>
<dbReference type="Proteomes" id="UP000092714">
    <property type="component" value="Unassembled WGS sequence"/>
</dbReference>
<keyword evidence="6 16" id="KW-0028">Amino-acid biosynthesis</keyword>
<keyword evidence="7 15" id="KW-0808">Transferase</keyword>
<comment type="similarity">
    <text evidence="5 15">Belongs to the aspartokinase family.</text>
</comment>
<evidence type="ECO:0000313" key="18">
    <source>
        <dbReference type="EMBL" id="OBY11281.1"/>
    </source>
</evidence>
<organism evidence="18 19">
    <name type="scientific">Clostridium paraputrificum</name>
    <dbReference type="NCBI Taxonomy" id="29363"/>
    <lineage>
        <taxon>Bacteria</taxon>
        <taxon>Bacillati</taxon>
        <taxon>Bacillota</taxon>
        <taxon>Clostridia</taxon>
        <taxon>Eubacteriales</taxon>
        <taxon>Clostridiaceae</taxon>
        <taxon>Clostridium</taxon>
    </lineage>
</organism>
<dbReference type="SUPFAM" id="SSF55021">
    <property type="entry name" value="ACT-like"/>
    <property type="match status" value="1"/>
</dbReference>
<keyword evidence="9 15" id="KW-0418">Kinase</keyword>
<evidence type="ECO:0000256" key="7">
    <source>
        <dbReference type="ARBA" id="ARBA00022679"/>
    </source>
</evidence>
<dbReference type="SUPFAM" id="SSF53633">
    <property type="entry name" value="Carbamate kinase-like"/>
    <property type="match status" value="1"/>
</dbReference>
<dbReference type="InterPro" id="IPR045865">
    <property type="entry name" value="ACT-like_dom_sf"/>
</dbReference>
<comment type="pathway">
    <text evidence="2 16">Amino-acid biosynthesis; L-lysine biosynthesis via DAP pathway; (S)-tetrahydrodipicolinate from L-aspartate: step 1/4.</text>
</comment>
<evidence type="ECO:0000256" key="15">
    <source>
        <dbReference type="RuleBase" id="RU003448"/>
    </source>
</evidence>
<feature type="binding site" evidence="14">
    <location>
        <position position="189"/>
    </location>
    <ligand>
        <name>ATP</name>
        <dbReference type="ChEBI" id="CHEBI:30616"/>
    </ligand>
</feature>
<dbReference type="PANTHER" id="PTHR21499">
    <property type="entry name" value="ASPARTATE KINASE"/>
    <property type="match status" value="1"/>
</dbReference>
<keyword evidence="8 14" id="KW-0547">Nucleotide-binding</keyword>
<dbReference type="GO" id="GO:0009089">
    <property type="term" value="P:lysine biosynthetic process via diaminopimelate"/>
    <property type="evidence" value="ECO:0007669"/>
    <property type="project" value="UniProtKB-UniPathway"/>
</dbReference>
<evidence type="ECO:0000256" key="12">
    <source>
        <dbReference type="ARBA" id="ARBA00023154"/>
    </source>
</evidence>
<feature type="binding site" evidence="14">
    <location>
        <begin position="178"/>
        <end position="179"/>
    </location>
    <ligand>
        <name>ATP</name>
        <dbReference type="ChEBI" id="CHEBI:30616"/>
    </ligand>
</feature>
<evidence type="ECO:0000256" key="13">
    <source>
        <dbReference type="ARBA" id="ARBA00047872"/>
    </source>
</evidence>
<gene>
    <name evidence="18" type="ORF">CP373A1_07230</name>
</gene>
<dbReference type="PANTHER" id="PTHR21499:SF3">
    <property type="entry name" value="ASPARTOKINASE"/>
    <property type="match status" value="1"/>
</dbReference>
<keyword evidence="19" id="KW-1185">Reference proteome</keyword>
<dbReference type="UniPathway" id="UPA00051">
    <property type="reaction ID" value="UER00462"/>
</dbReference>
<dbReference type="InterPro" id="IPR018042">
    <property type="entry name" value="Aspartate_kinase_CS"/>
</dbReference>
<comment type="pathway">
    <text evidence="4 16">Amino-acid biosynthesis; L-threonine biosynthesis; L-threonine from L-aspartate: step 1/5.</text>
</comment>
<proteinExistence type="inferred from homology"/>
<dbReference type="NCBIfam" id="NF006068">
    <property type="entry name" value="PRK08210.1"/>
    <property type="match status" value="1"/>
</dbReference>
<dbReference type="InterPro" id="IPR001048">
    <property type="entry name" value="Asp/Glu/Uridylate_kinase"/>
</dbReference>
<evidence type="ECO:0000256" key="6">
    <source>
        <dbReference type="ARBA" id="ARBA00022605"/>
    </source>
</evidence>
<feature type="binding site" evidence="14">
    <location>
        <begin position="7"/>
        <end position="10"/>
    </location>
    <ligand>
        <name>ATP</name>
        <dbReference type="ChEBI" id="CHEBI:30616"/>
    </ligand>
</feature>
<feature type="binding site" evidence="14">
    <location>
        <position position="79"/>
    </location>
    <ligand>
        <name>substrate</name>
    </ligand>
</feature>
<dbReference type="UniPathway" id="UPA00034">
    <property type="reaction ID" value="UER00015"/>
</dbReference>
<dbReference type="InterPro" id="IPR027795">
    <property type="entry name" value="CASTOR_ACT_dom"/>
</dbReference>
<dbReference type="GO" id="GO:0009088">
    <property type="term" value="P:threonine biosynthetic process"/>
    <property type="evidence" value="ECO:0007669"/>
    <property type="project" value="UniProtKB-UniPathway"/>
</dbReference>
<evidence type="ECO:0000313" key="19">
    <source>
        <dbReference type="Proteomes" id="UP000092714"/>
    </source>
</evidence>
<evidence type="ECO:0000256" key="16">
    <source>
        <dbReference type="RuleBase" id="RU004249"/>
    </source>
</evidence>
<dbReference type="Pfam" id="PF13840">
    <property type="entry name" value="ACT_7"/>
    <property type="match status" value="1"/>
</dbReference>
<accession>A0A1B8RR31</accession>
<dbReference type="GO" id="GO:0009090">
    <property type="term" value="P:homoserine biosynthetic process"/>
    <property type="evidence" value="ECO:0007669"/>
    <property type="project" value="TreeGrafter"/>
</dbReference>
<evidence type="ECO:0000256" key="1">
    <source>
        <dbReference type="ARBA" id="ARBA00003121"/>
    </source>
</evidence>
<sequence length="398" mass="43573">MKIVIQKFGGTSVSTKENREKVMEKVKESIDNGYSPVVVVSAMGRKGSPYATDTLLSLVNENFIKENKLAADLLMCCGEIISSVVMSSDMNSKNIEAFPMTGGQAGVITNKNFGEATLLSTNEKEILDVISQGRVPVVTGFQGITENGYFTTLGRGGSDTTASILGVMLDAERIEIYTDVDGVMTADPRIVKSASVIDIISYDEVFQLADQGSKVIHPRAVEYAREGNIPIMIKNTLNDTIGTLINSVGDRKRRRLITSITNHDDRIQVTINLDDNKGNDRYNDVLEILAANKISLDLINIFPRQQVFTISKAAKDIVKDIFGKLDLKYTLIDNCSTIALVGAGMKGIPGVMAKIYKTLSESNIEVLQTADSHMTIWCLIHTENLEKAINALHKAFKL</sequence>
<evidence type="ECO:0000256" key="10">
    <source>
        <dbReference type="ARBA" id="ARBA00022840"/>
    </source>
</evidence>
<dbReference type="PROSITE" id="PS00324">
    <property type="entry name" value="ASPARTOKINASE"/>
    <property type="match status" value="1"/>
</dbReference>
<evidence type="ECO:0000256" key="11">
    <source>
        <dbReference type="ARBA" id="ARBA00022915"/>
    </source>
</evidence>
<evidence type="ECO:0000256" key="14">
    <source>
        <dbReference type="PIRSR" id="PIRSR000726-1"/>
    </source>
</evidence>
<evidence type="ECO:0000256" key="3">
    <source>
        <dbReference type="ARBA" id="ARBA00004986"/>
    </source>
</evidence>
<dbReference type="AlphaFoldDB" id="A0A1B8RR31"/>
<dbReference type="EMBL" id="MAPZ01000016">
    <property type="protein sequence ID" value="OBY11281.1"/>
    <property type="molecule type" value="Genomic_DNA"/>
</dbReference>
<protein>
    <recommendedName>
        <fullName evidence="15">Aspartokinase</fullName>
        <ecNumber evidence="15">2.7.2.4</ecNumber>
    </recommendedName>
</protein>
<comment type="caution">
    <text evidence="18">The sequence shown here is derived from an EMBL/GenBank/DDBJ whole genome shotgun (WGS) entry which is preliminary data.</text>
</comment>
<evidence type="ECO:0000256" key="2">
    <source>
        <dbReference type="ARBA" id="ARBA00004766"/>
    </source>
</evidence>
<evidence type="ECO:0000256" key="8">
    <source>
        <dbReference type="ARBA" id="ARBA00022741"/>
    </source>
</evidence>
<dbReference type="RefSeq" id="WP_065254468.1">
    <property type="nucleotide sequence ID" value="NZ_MAPZ01000016.1"/>
</dbReference>
<dbReference type="InterPro" id="IPR005260">
    <property type="entry name" value="Asp_kin_monofn"/>
</dbReference>
<dbReference type="Gene3D" id="3.40.1160.10">
    <property type="entry name" value="Acetylglutamate kinase-like"/>
    <property type="match status" value="1"/>
</dbReference>
<dbReference type="GO" id="GO:0019877">
    <property type="term" value="P:diaminopimelate biosynthetic process"/>
    <property type="evidence" value="ECO:0007669"/>
    <property type="project" value="UniProtKB-KW"/>
</dbReference>
<dbReference type="Gene3D" id="3.30.2130.10">
    <property type="entry name" value="VC0802-like"/>
    <property type="match status" value="1"/>
</dbReference>
<comment type="catalytic activity">
    <reaction evidence="13 15">
        <text>L-aspartate + ATP = 4-phospho-L-aspartate + ADP</text>
        <dbReference type="Rhea" id="RHEA:23776"/>
        <dbReference type="ChEBI" id="CHEBI:29991"/>
        <dbReference type="ChEBI" id="CHEBI:30616"/>
        <dbReference type="ChEBI" id="CHEBI:57535"/>
        <dbReference type="ChEBI" id="CHEBI:456216"/>
        <dbReference type="EC" id="2.7.2.4"/>
    </reaction>
</comment>
<dbReference type="EC" id="2.7.2.4" evidence="15"/>
<keyword evidence="10 14" id="KW-0067">ATP-binding</keyword>
<feature type="binding site" evidence="14">
    <location>
        <position position="52"/>
    </location>
    <ligand>
        <name>substrate</name>
    </ligand>
</feature>
<dbReference type="NCBIfam" id="TIGR00657">
    <property type="entry name" value="asp_kinases"/>
    <property type="match status" value="1"/>
</dbReference>
<comment type="function">
    <text evidence="1">Catalyzes the phosphorylation of the beta-carboxyl group of aspartic acid with ATP to yield 4-phospho-L-aspartate, which is involved in the branched biosynthetic pathway leading to the biosynthesis of amino acids threonine, isoleucine and methionine.</text>
</comment>
<dbReference type="UniPathway" id="UPA00050">
    <property type="reaction ID" value="UER00461"/>
</dbReference>
<dbReference type="Pfam" id="PF00696">
    <property type="entry name" value="AA_kinase"/>
    <property type="match status" value="1"/>
</dbReference>
<feature type="domain" description="ACT" evidence="17">
    <location>
        <begin position="340"/>
        <end position="398"/>
    </location>
</feature>
<reference evidence="18 19" key="1">
    <citation type="submission" date="2016-06" db="EMBL/GenBank/DDBJ databases">
        <authorList>
            <person name="Kjaerup R.B."/>
            <person name="Dalgaard T.S."/>
            <person name="Juul-Madsen H.R."/>
        </authorList>
    </citation>
    <scope>NUCLEOTIDE SEQUENCE [LARGE SCALE GENOMIC DNA]</scope>
    <source>
        <strain evidence="18 19">373-A1</strain>
    </source>
</reference>
<evidence type="ECO:0000256" key="5">
    <source>
        <dbReference type="ARBA" id="ARBA00010122"/>
    </source>
</evidence>
<evidence type="ECO:0000256" key="4">
    <source>
        <dbReference type="ARBA" id="ARBA00005139"/>
    </source>
</evidence>
<dbReference type="InterPro" id="IPR036393">
    <property type="entry name" value="AceGlu_kinase-like_sf"/>
</dbReference>
<evidence type="ECO:0000259" key="17">
    <source>
        <dbReference type="PROSITE" id="PS51671"/>
    </source>
</evidence>
<keyword evidence="12" id="KW-0457">Lysine biosynthesis</keyword>
<dbReference type="InterPro" id="IPR001341">
    <property type="entry name" value="Asp_kinase"/>
</dbReference>
<comment type="pathway">
    <text evidence="3 16">Amino-acid biosynthesis; L-methionine biosynthesis via de novo pathway; L-homoserine from L-aspartate: step 1/3.</text>
</comment>
<dbReference type="eggNOG" id="COG0527">
    <property type="taxonomic scope" value="Bacteria"/>
</dbReference>
<dbReference type="GO" id="GO:0005524">
    <property type="term" value="F:ATP binding"/>
    <property type="evidence" value="ECO:0007669"/>
    <property type="project" value="UniProtKB-KW"/>
</dbReference>
<feature type="binding site" evidence="14">
    <location>
        <begin position="214"/>
        <end position="215"/>
    </location>
    <ligand>
        <name>ATP</name>
        <dbReference type="ChEBI" id="CHEBI:30616"/>
    </ligand>
</feature>
<evidence type="ECO:0000256" key="9">
    <source>
        <dbReference type="ARBA" id="ARBA00022777"/>
    </source>
</evidence>
<keyword evidence="11" id="KW-0220">Diaminopimelate biosynthesis</keyword>
<dbReference type="InterPro" id="IPR002912">
    <property type="entry name" value="ACT_dom"/>
</dbReference>
<dbReference type="OrthoDB" id="9799110at2"/>
<name>A0A1B8RR31_9CLOT</name>